<dbReference type="SMART" id="SM00308">
    <property type="entry name" value="LH2"/>
    <property type="match status" value="1"/>
</dbReference>
<dbReference type="InterPro" id="IPR000907">
    <property type="entry name" value="LipOase"/>
</dbReference>
<comment type="caution">
    <text evidence="5">Lacks conserved residue(s) required for the propagation of feature annotation.</text>
</comment>
<evidence type="ECO:0000256" key="2">
    <source>
        <dbReference type="ARBA" id="ARBA00022964"/>
    </source>
</evidence>
<evidence type="ECO:0000256" key="5">
    <source>
        <dbReference type="PROSITE-ProRule" id="PRU00152"/>
    </source>
</evidence>
<evidence type="ECO:0000313" key="8">
    <source>
        <dbReference type="Ensembl" id="ENSSGRP00000070421.1"/>
    </source>
</evidence>
<dbReference type="GO" id="GO:0046872">
    <property type="term" value="F:metal ion binding"/>
    <property type="evidence" value="ECO:0007669"/>
    <property type="project" value="UniProtKB-KW"/>
</dbReference>
<dbReference type="Proteomes" id="UP000472262">
    <property type="component" value="Unassembled WGS sequence"/>
</dbReference>
<dbReference type="GO" id="GO:0034440">
    <property type="term" value="P:lipid oxidation"/>
    <property type="evidence" value="ECO:0007669"/>
    <property type="project" value="InterPro"/>
</dbReference>
<organism evidence="8 9">
    <name type="scientific">Sinocyclocheilus grahami</name>
    <name type="common">Dianchi golden-line fish</name>
    <name type="synonym">Barbus grahami</name>
    <dbReference type="NCBI Taxonomy" id="75366"/>
    <lineage>
        <taxon>Eukaryota</taxon>
        <taxon>Metazoa</taxon>
        <taxon>Chordata</taxon>
        <taxon>Craniata</taxon>
        <taxon>Vertebrata</taxon>
        <taxon>Euteleostomi</taxon>
        <taxon>Actinopterygii</taxon>
        <taxon>Neopterygii</taxon>
        <taxon>Teleostei</taxon>
        <taxon>Ostariophysi</taxon>
        <taxon>Cypriniformes</taxon>
        <taxon>Cyprinidae</taxon>
        <taxon>Cyprininae</taxon>
        <taxon>Sinocyclocheilus</taxon>
    </lineage>
</organism>
<keyword evidence="1" id="KW-0479">Metal-binding</keyword>
<evidence type="ECO:0000256" key="3">
    <source>
        <dbReference type="ARBA" id="ARBA00023002"/>
    </source>
</evidence>
<dbReference type="Ensembl" id="ENSSGRT00000075020.1">
    <property type="protein sequence ID" value="ENSSGRP00000070421.1"/>
    <property type="gene ID" value="ENSSGRG00000036005.1"/>
</dbReference>
<keyword evidence="9" id="KW-1185">Reference proteome</keyword>
<dbReference type="GO" id="GO:0016702">
    <property type="term" value="F:oxidoreductase activity, acting on single donors with incorporation of molecular oxygen, incorporation of two atoms of oxygen"/>
    <property type="evidence" value="ECO:0007669"/>
    <property type="project" value="InterPro"/>
</dbReference>
<dbReference type="Gene3D" id="2.60.60.20">
    <property type="entry name" value="PLAT/LH2 domain"/>
    <property type="match status" value="1"/>
</dbReference>
<dbReference type="SUPFAM" id="SSF48484">
    <property type="entry name" value="Lipoxigenase"/>
    <property type="match status" value="1"/>
</dbReference>
<dbReference type="SUPFAM" id="SSF49723">
    <property type="entry name" value="Lipase/lipooxygenase domain (PLAT/LH2 domain)"/>
    <property type="match status" value="1"/>
</dbReference>
<evidence type="ECO:0000313" key="9">
    <source>
        <dbReference type="Proteomes" id="UP000472262"/>
    </source>
</evidence>
<evidence type="ECO:0000259" key="6">
    <source>
        <dbReference type="PROSITE" id="PS50095"/>
    </source>
</evidence>
<protein>
    <recommendedName>
        <fullName evidence="10">PLAT domain-containing protein</fullName>
    </recommendedName>
</protein>
<evidence type="ECO:0008006" key="10">
    <source>
        <dbReference type="Google" id="ProtNLM"/>
    </source>
</evidence>
<dbReference type="PANTHER" id="PTHR11771">
    <property type="entry name" value="LIPOXYGENASE"/>
    <property type="match status" value="1"/>
</dbReference>
<dbReference type="PROSITE" id="PS51393">
    <property type="entry name" value="LIPOXYGENASE_3"/>
    <property type="match status" value="2"/>
</dbReference>
<keyword evidence="2" id="KW-0223">Dioxygenase</keyword>
<feature type="domain" description="Lipoxygenase" evidence="7">
    <location>
        <begin position="158"/>
        <end position="259"/>
    </location>
</feature>
<evidence type="ECO:0000256" key="1">
    <source>
        <dbReference type="ARBA" id="ARBA00022723"/>
    </source>
</evidence>
<dbReference type="Gene3D" id="3.10.450.60">
    <property type="match status" value="1"/>
</dbReference>
<evidence type="ECO:0000256" key="4">
    <source>
        <dbReference type="ARBA" id="ARBA00023098"/>
    </source>
</evidence>
<sequence>MEAIYEVEVTTGSMIHAGTFDNILITLIGTQGVSERTKLDSYGRDFKTGMVSSFFFSFTLGNLLLIRLEKDHFMFLPENDWFCSLVNVRTPEKDLINFPCYRWMAEGEVIELQQAKGLYMYLLLLGEIKMQKLARKPDQWVQMEDMKSACWSSRTALHWMDDDFLRYQLLNGPNPMMIHRCTELPLNFAITDGTLKNKAASKGNIFLCDNKRLADLPTQVINGKQQHVASPLCLLYRNQVGKFLPIQNCIICDPGPPKPVLSVNFSKFSFIHHMRVMYFVCVLLSKLLVPHTRYTLQINTLIRNELLGPEGAVTQNTSIGDEGMTSLLKKALSDLTYSSLCLPEDISDRGLESVPNFFCRDGGHRLWMMVMCSQWDTELQDWIKEIFIHGFLEQSSTGESDDRLWLSYLDKNTLLDTLPDMNTSAYLVSVFWLLSKPSLDLVPLGQYPEDYFCQMSINDRNNGLQVPYTYMCPDNISNSVSI</sequence>
<feature type="domain" description="Lipoxygenase" evidence="7">
    <location>
        <begin position="286"/>
        <end position="367"/>
    </location>
</feature>
<evidence type="ECO:0000259" key="7">
    <source>
        <dbReference type="PROSITE" id="PS51393"/>
    </source>
</evidence>
<dbReference type="PROSITE" id="PS50095">
    <property type="entry name" value="PLAT"/>
    <property type="match status" value="1"/>
</dbReference>
<dbReference type="Gene3D" id="1.20.245.10">
    <property type="entry name" value="Lipoxygenase-1, Domain 5"/>
    <property type="match status" value="3"/>
</dbReference>
<dbReference type="InterPro" id="IPR001024">
    <property type="entry name" value="PLAT/LH2_dom"/>
</dbReference>
<keyword evidence="3" id="KW-0560">Oxidoreductase</keyword>
<name>A0A672Q3U0_SINGR</name>
<reference evidence="8" key="1">
    <citation type="submission" date="2025-08" db="UniProtKB">
        <authorList>
            <consortium name="Ensembl"/>
        </authorList>
    </citation>
    <scope>IDENTIFICATION</scope>
</reference>
<dbReference type="InterPro" id="IPR036226">
    <property type="entry name" value="LipOase_C_sf"/>
</dbReference>
<dbReference type="Pfam" id="PF01477">
    <property type="entry name" value="PLAT"/>
    <property type="match status" value="1"/>
</dbReference>
<accession>A0A672Q3U0</accession>
<keyword evidence="4" id="KW-0443">Lipid metabolism</keyword>
<dbReference type="InterPro" id="IPR013819">
    <property type="entry name" value="LipOase_C"/>
</dbReference>
<feature type="domain" description="PLAT" evidence="6">
    <location>
        <begin position="3"/>
        <end position="118"/>
    </location>
</feature>
<dbReference type="AlphaFoldDB" id="A0A672Q3U0"/>
<proteinExistence type="predicted"/>
<dbReference type="InterPro" id="IPR036392">
    <property type="entry name" value="PLAT/LH2_dom_sf"/>
</dbReference>
<reference evidence="8" key="2">
    <citation type="submission" date="2025-09" db="UniProtKB">
        <authorList>
            <consortium name="Ensembl"/>
        </authorList>
    </citation>
    <scope>IDENTIFICATION</scope>
</reference>